<dbReference type="NCBIfam" id="TIGR00608">
    <property type="entry name" value="radc"/>
    <property type="match status" value="1"/>
</dbReference>
<dbReference type="PROSITE" id="PS50249">
    <property type="entry name" value="MPN"/>
    <property type="match status" value="1"/>
</dbReference>
<dbReference type="RefSeq" id="WP_004606071.1">
    <property type="nucleotide sequence ID" value="NZ_AP024846.1"/>
</dbReference>
<accession>A0A844F980</accession>
<sequence>MNQSNTIKEIPEMERPYEKCERKGAASLSDVELLAVLLRTGTRGEDVLSLARRILYHAGEPGILGIHQFSMERLLKIKGIGKVKAIQISCISELAKRLSKASYQDGLSFSHPATIARYYMEDLRHEKQEVMKLLMLNSKSRLIGETDISKGTVNASLITPRELFIEALQKNAVSIVIMHNHPSGDPTPSREDMLTTKRILDAGALIGIELLDHIIIGNNCYISFREEGLL</sequence>
<dbReference type="Pfam" id="PF20582">
    <property type="entry name" value="UPF0758_N"/>
    <property type="match status" value="1"/>
</dbReference>
<comment type="caution">
    <text evidence="9">The sequence shown here is derived from an EMBL/GenBank/DDBJ whole genome shotgun (WGS) entry which is preliminary data.</text>
</comment>
<evidence type="ECO:0000256" key="4">
    <source>
        <dbReference type="ARBA" id="ARBA00022801"/>
    </source>
</evidence>
<dbReference type="InterPro" id="IPR046778">
    <property type="entry name" value="UPF0758_N"/>
</dbReference>
<dbReference type="InterPro" id="IPR037518">
    <property type="entry name" value="MPN"/>
</dbReference>
<evidence type="ECO:0000256" key="3">
    <source>
        <dbReference type="ARBA" id="ARBA00022723"/>
    </source>
</evidence>
<dbReference type="GeneID" id="62697207"/>
<keyword evidence="4" id="KW-0378">Hydrolase</keyword>
<evidence type="ECO:0000256" key="2">
    <source>
        <dbReference type="ARBA" id="ARBA00022670"/>
    </source>
</evidence>
<dbReference type="EMBL" id="VUMB01000015">
    <property type="protein sequence ID" value="MSS40417.1"/>
    <property type="molecule type" value="Genomic_DNA"/>
</dbReference>
<dbReference type="Proteomes" id="UP000462363">
    <property type="component" value="Unassembled WGS sequence"/>
</dbReference>
<dbReference type="NCBIfam" id="NF000642">
    <property type="entry name" value="PRK00024.1"/>
    <property type="match status" value="1"/>
</dbReference>
<dbReference type="GO" id="GO:0046872">
    <property type="term" value="F:metal ion binding"/>
    <property type="evidence" value="ECO:0007669"/>
    <property type="project" value="UniProtKB-KW"/>
</dbReference>
<keyword evidence="6" id="KW-0482">Metalloprotease</keyword>
<keyword evidence="5" id="KW-0862">Zinc</keyword>
<evidence type="ECO:0000259" key="8">
    <source>
        <dbReference type="PROSITE" id="PS50249"/>
    </source>
</evidence>
<keyword evidence="3" id="KW-0479">Metal-binding</keyword>
<feature type="domain" description="MPN" evidence="8">
    <location>
        <begin position="108"/>
        <end position="230"/>
    </location>
</feature>
<dbReference type="GO" id="GO:0008237">
    <property type="term" value="F:metallopeptidase activity"/>
    <property type="evidence" value="ECO:0007669"/>
    <property type="project" value="UniProtKB-KW"/>
</dbReference>
<dbReference type="PANTHER" id="PTHR30471">
    <property type="entry name" value="DNA REPAIR PROTEIN RADC"/>
    <property type="match status" value="1"/>
</dbReference>
<comment type="similarity">
    <text evidence="1 7">Belongs to the UPF0758 family.</text>
</comment>
<evidence type="ECO:0000313" key="10">
    <source>
        <dbReference type="Proteomes" id="UP000462363"/>
    </source>
</evidence>
<dbReference type="CDD" id="cd08071">
    <property type="entry name" value="MPN_DUF2466"/>
    <property type="match status" value="1"/>
</dbReference>
<name>A0A844F980_CLOSV</name>
<gene>
    <name evidence="9" type="ORF">FYJ37_08640</name>
</gene>
<dbReference type="Gene3D" id="3.40.140.10">
    <property type="entry name" value="Cytidine Deaminase, domain 2"/>
    <property type="match status" value="1"/>
</dbReference>
<dbReference type="InterPro" id="IPR001405">
    <property type="entry name" value="UPF0758"/>
</dbReference>
<dbReference type="Pfam" id="PF04002">
    <property type="entry name" value="RadC"/>
    <property type="match status" value="1"/>
</dbReference>
<dbReference type="GO" id="GO:0006508">
    <property type="term" value="P:proteolysis"/>
    <property type="evidence" value="ECO:0007669"/>
    <property type="project" value="UniProtKB-KW"/>
</dbReference>
<dbReference type="InterPro" id="IPR020891">
    <property type="entry name" value="UPF0758_CS"/>
</dbReference>
<dbReference type="PANTHER" id="PTHR30471:SF3">
    <property type="entry name" value="UPF0758 PROTEIN YEES-RELATED"/>
    <property type="match status" value="1"/>
</dbReference>
<organism evidence="9 10">
    <name type="scientific">Clostridium scindens (strain JCM 10418 / VPI 12708)</name>
    <dbReference type="NCBI Taxonomy" id="29347"/>
    <lineage>
        <taxon>Bacteria</taxon>
        <taxon>Bacillati</taxon>
        <taxon>Bacillota</taxon>
        <taxon>Clostridia</taxon>
        <taxon>Lachnospirales</taxon>
        <taxon>Lachnospiraceae</taxon>
    </lineage>
</organism>
<proteinExistence type="inferred from homology"/>
<protein>
    <submittedName>
        <fullName evidence="9">JAB domain-containing protein</fullName>
    </submittedName>
</protein>
<evidence type="ECO:0000256" key="6">
    <source>
        <dbReference type="ARBA" id="ARBA00023049"/>
    </source>
</evidence>
<dbReference type="PROSITE" id="PS01302">
    <property type="entry name" value="UPF0758"/>
    <property type="match status" value="1"/>
</dbReference>
<keyword evidence="2" id="KW-0645">Protease</keyword>
<dbReference type="InterPro" id="IPR025657">
    <property type="entry name" value="RadC_JAB"/>
</dbReference>
<reference evidence="9 10" key="1">
    <citation type="submission" date="2019-08" db="EMBL/GenBank/DDBJ databases">
        <title>In-depth cultivation of the pig gut microbiome towards novel bacterial diversity and tailored functional studies.</title>
        <authorList>
            <person name="Wylensek D."/>
            <person name="Hitch T.C.A."/>
            <person name="Clavel T."/>
        </authorList>
    </citation>
    <scope>NUCLEOTIDE SEQUENCE [LARGE SCALE GENOMIC DNA]</scope>
    <source>
        <strain evidence="9 10">BL-389-WT-3D</strain>
    </source>
</reference>
<evidence type="ECO:0000256" key="7">
    <source>
        <dbReference type="RuleBase" id="RU003797"/>
    </source>
</evidence>
<evidence type="ECO:0000256" key="1">
    <source>
        <dbReference type="ARBA" id="ARBA00010243"/>
    </source>
</evidence>
<dbReference type="AlphaFoldDB" id="A0A844F980"/>
<evidence type="ECO:0000313" key="9">
    <source>
        <dbReference type="EMBL" id="MSS40417.1"/>
    </source>
</evidence>
<evidence type="ECO:0000256" key="5">
    <source>
        <dbReference type="ARBA" id="ARBA00022833"/>
    </source>
</evidence>